<dbReference type="OrthoDB" id="7828060at2"/>
<organism evidence="1 2">
    <name type="scientific">Mesobaculum littorinae</name>
    <dbReference type="NCBI Taxonomy" id="2486419"/>
    <lineage>
        <taxon>Bacteria</taxon>
        <taxon>Pseudomonadati</taxon>
        <taxon>Pseudomonadota</taxon>
        <taxon>Alphaproteobacteria</taxon>
        <taxon>Rhodobacterales</taxon>
        <taxon>Roseobacteraceae</taxon>
        <taxon>Mesobaculum</taxon>
    </lineage>
</organism>
<evidence type="ECO:0000313" key="1">
    <source>
        <dbReference type="EMBL" id="RVW00015.1"/>
    </source>
</evidence>
<sequence length="178" mass="21023">MVWHHRRWLNSDMRLKATEEARALFFDLICLSQDQTPIGTLPDDMELIAKLLHVDQARLERLSDMRFGPLHKWTRCRCDDEIRLWHPMVLEMVQEALSRRENNRASNEAANAKKRRQRLRSTIAGFHADLAKNDAAVLWIDDWLQQHCDGYRTAEWYQRAMAAWANQQFDPARARQVG</sequence>
<dbReference type="Proteomes" id="UP000285908">
    <property type="component" value="Unassembled WGS sequence"/>
</dbReference>
<reference evidence="1 2" key="1">
    <citation type="submission" date="2018-11" db="EMBL/GenBank/DDBJ databases">
        <title>Mesobaculum littorinae gen. nov., sp. nov., isolated from Littorina scabra that represents a novel genus of the order Rhodobacteraceae.</title>
        <authorList>
            <person name="Li F."/>
        </authorList>
    </citation>
    <scope>NUCLEOTIDE SEQUENCE [LARGE SCALE GENOMIC DNA]</scope>
    <source>
        <strain evidence="1 2">M0103</strain>
    </source>
</reference>
<evidence type="ECO:0008006" key="3">
    <source>
        <dbReference type="Google" id="ProtNLM"/>
    </source>
</evidence>
<gene>
    <name evidence="1" type="ORF">EKE94_03275</name>
</gene>
<evidence type="ECO:0000313" key="2">
    <source>
        <dbReference type="Proteomes" id="UP000285908"/>
    </source>
</evidence>
<keyword evidence="2" id="KW-1185">Reference proteome</keyword>
<comment type="caution">
    <text evidence="1">The sequence shown here is derived from an EMBL/GenBank/DDBJ whole genome shotgun (WGS) entry which is preliminary data.</text>
</comment>
<dbReference type="AlphaFoldDB" id="A0A438AMX8"/>
<accession>A0A438AMX8</accession>
<proteinExistence type="predicted"/>
<name>A0A438AMX8_9RHOB</name>
<dbReference type="EMBL" id="RQXX01000001">
    <property type="protein sequence ID" value="RVW00015.1"/>
    <property type="molecule type" value="Genomic_DNA"/>
</dbReference>
<protein>
    <recommendedName>
        <fullName evidence="3">DUF1376 domain-containing protein</fullName>
    </recommendedName>
</protein>